<dbReference type="PROSITE" id="PS51484">
    <property type="entry name" value="G8"/>
    <property type="match status" value="1"/>
</dbReference>
<dbReference type="OrthoDB" id="446578at2759"/>
<dbReference type="InterPro" id="IPR011050">
    <property type="entry name" value="Pectin_lyase_fold/virulence"/>
</dbReference>
<keyword evidence="3" id="KW-1133">Transmembrane helix</keyword>
<feature type="region of interest" description="Disordered" evidence="2">
    <location>
        <begin position="1220"/>
        <end position="1248"/>
    </location>
</feature>
<dbReference type="PANTHER" id="PTHR46769">
    <property type="entry name" value="POLYCYSTIC KIDNEY AND HEPATIC DISEASE 1 (AUTOSOMAL RECESSIVE)-LIKE 1"/>
    <property type="match status" value="1"/>
</dbReference>
<proteinExistence type="predicted"/>
<evidence type="ECO:0000313" key="5">
    <source>
        <dbReference type="EMBL" id="CDW86705.1"/>
    </source>
</evidence>
<evidence type="ECO:0000313" key="6">
    <source>
        <dbReference type="Proteomes" id="UP000039865"/>
    </source>
</evidence>
<dbReference type="EMBL" id="CCKQ01014899">
    <property type="protein sequence ID" value="CDW86705.1"/>
    <property type="molecule type" value="Genomic_DNA"/>
</dbReference>
<dbReference type="InParanoid" id="A0A078AW59"/>
<keyword evidence="3" id="KW-0472">Membrane</keyword>
<protein>
    <recommendedName>
        <fullName evidence="4">G8 domain-containing protein</fullName>
    </recommendedName>
</protein>
<sequence>MVHYNYAPNIFENMEMKVLKFDNNLYTNQTQYIEDRNLTGDYSWIPFRPKINPKNHWALPYVTGHKYKVHWRFGLDFTQMQIDLSNRWKSTDKDIYVVYNFTDTRARVDFISGGVVNDNATILTKAQNLWQTGDNVVYNDTSVREIHAIFNGRNSSRDSLVMKGYRCNGPCLTAIDEVAVESTFRRWSVPASWPSGKVPTDGETVVIEAGWNMLYDVVNATGPILKMLQINGRLTFDNEEEVGKNLYLYAKYIFVRAGALIIGNETRPFRGTVNIVLYGEKANEQIVYDEAIEAGNKLIANTGNISIYGLPRNKMTRLLESVYKGNKTFKVESGLGWKTDERIVLAATTLRYHDSDYAIIDTYDNATGVLTIKTELTAYHYGAATSTGPNYNGVDMRGEVHLLSRNVRIQGNNTEAWGCQIVTSDFVEITAVVRMGHTYMNNVEIYNCSQYDTYKAAIRFQGNGRMWSEIANSAIYGGWGYGAQFENAANVKLTNNSFYFFNITLDGNHVMHILERDFLKADTIFEPTGCILACTEPGDVCSDLSIVNNVVSGSPFTGFAAYGYACGETNSKVFRDNIAHSVKDTGVIIFANQSDPKQFTCTQASKFTAYKCGLDGAVAFNNQAYKKIVFSQMTFIDNGFGGTPMVAFEGDDLAAEVQDSLFYGETEARDCLKENECLTTSSEACKDKTALQLAYYAKAGKDPLPKSLVKIPIHKIKSDASYGGKTTYTNLQFFNYKSNKTYCGMQQVLFRLNHYAADYIPRAKFIKPRFENIHQDAMAYLFTPPDAWANLDDCGDFPCTAPNNALLQFESATYAGTIKPSNTDKTFQILPNNKPTVQGYSNCKNYPTWNGYYCTNDNLGVLLFESIDDDKMKRMISPIFIVNNQTSSKNTLNTFMDHIWDGFYTGQLRLARWPTTIETGQINGVFRTYDIKYSGTPPSNQRFSLYADESAVILRIDYTKPGAYIITDFSGKTIDANKWNDNLKQLDPIRGQKCGENRYLGVLNILEFFMPAGCQLMIKPVDSIRTNIRLDWTLDAFYSAGGTTKFVDRVAASLGIHASTIKVVAVYKGSVIVDFIIVPDDAKVTATSIQTGIQNTIKSNPTAYGAPVLDASAGGTAVVTGGKIINNTSTGGSTTTGETVTVGGSGNNGGTSTPVIDTSNNPKVIVQSGGSSDNEDQVKLIVILVVIVVVIIIGSVASYFIYQKYQKKQNQKSINKLKEGTEAVAQSSRDASGLGDHEVKDQRGRQSQ</sequence>
<dbReference type="InterPro" id="IPR019316">
    <property type="entry name" value="G8_domain"/>
</dbReference>
<feature type="region of interest" description="Disordered" evidence="2">
    <location>
        <begin position="1129"/>
        <end position="1161"/>
    </location>
</feature>
<feature type="domain" description="G8" evidence="4">
    <location>
        <begin position="191"/>
        <end position="320"/>
    </location>
</feature>
<evidence type="ECO:0000256" key="3">
    <source>
        <dbReference type="SAM" id="Phobius"/>
    </source>
</evidence>
<dbReference type="Pfam" id="PF10162">
    <property type="entry name" value="G8"/>
    <property type="match status" value="1"/>
</dbReference>
<keyword evidence="1" id="KW-0732">Signal</keyword>
<reference evidence="5 6" key="1">
    <citation type="submission" date="2014-06" db="EMBL/GenBank/DDBJ databases">
        <authorList>
            <person name="Swart Estienne"/>
        </authorList>
    </citation>
    <scope>NUCLEOTIDE SEQUENCE [LARGE SCALE GENOMIC DNA]</scope>
    <source>
        <strain evidence="5 6">130c</strain>
    </source>
</reference>
<feature type="transmembrane region" description="Helical" evidence="3">
    <location>
        <begin position="1180"/>
        <end position="1202"/>
    </location>
</feature>
<dbReference type="SMART" id="SM01225">
    <property type="entry name" value="G8"/>
    <property type="match status" value="1"/>
</dbReference>
<dbReference type="AlphaFoldDB" id="A0A078AW59"/>
<dbReference type="InterPro" id="IPR052387">
    <property type="entry name" value="Fibrocystin"/>
</dbReference>
<feature type="compositionally biased region" description="Low complexity" evidence="2">
    <location>
        <begin position="1129"/>
        <end position="1142"/>
    </location>
</feature>
<name>A0A078AW59_STYLE</name>
<gene>
    <name evidence="5" type="primary">Contig578.g637</name>
    <name evidence="5" type="ORF">STYLEM_15803</name>
</gene>
<dbReference type="OMA" id="MWSEIAN"/>
<dbReference type="SUPFAM" id="SSF51126">
    <property type="entry name" value="Pectin lyase-like"/>
    <property type="match status" value="1"/>
</dbReference>
<organism evidence="5 6">
    <name type="scientific">Stylonychia lemnae</name>
    <name type="common">Ciliate</name>
    <dbReference type="NCBI Taxonomy" id="5949"/>
    <lineage>
        <taxon>Eukaryota</taxon>
        <taxon>Sar</taxon>
        <taxon>Alveolata</taxon>
        <taxon>Ciliophora</taxon>
        <taxon>Intramacronucleata</taxon>
        <taxon>Spirotrichea</taxon>
        <taxon>Stichotrichia</taxon>
        <taxon>Sporadotrichida</taxon>
        <taxon>Oxytrichidae</taxon>
        <taxon>Stylonychinae</taxon>
        <taxon>Stylonychia</taxon>
    </lineage>
</organism>
<evidence type="ECO:0000259" key="4">
    <source>
        <dbReference type="PROSITE" id="PS51484"/>
    </source>
</evidence>
<feature type="compositionally biased region" description="Basic and acidic residues" evidence="2">
    <location>
        <begin position="1235"/>
        <end position="1248"/>
    </location>
</feature>
<keyword evidence="6" id="KW-1185">Reference proteome</keyword>
<keyword evidence="3" id="KW-0812">Transmembrane</keyword>
<accession>A0A078AW59</accession>
<dbReference type="PANTHER" id="PTHR46769:SF2">
    <property type="entry name" value="FIBROCYSTIN-L ISOFORM 2 PRECURSOR-RELATED"/>
    <property type="match status" value="1"/>
</dbReference>
<evidence type="ECO:0000256" key="2">
    <source>
        <dbReference type="SAM" id="MobiDB-lite"/>
    </source>
</evidence>
<evidence type="ECO:0000256" key="1">
    <source>
        <dbReference type="ARBA" id="ARBA00022729"/>
    </source>
</evidence>
<dbReference type="Proteomes" id="UP000039865">
    <property type="component" value="Unassembled WGS sequence"/>
</dbReference>